<dbReference type="InterPro" id="IPR005119">
    <property type="entry name" value="LysR_subst-bd"/>
</dbReference>
<dbReference type="InterPro" id="IPR036390">
    <property type="entry name" value="WH_DNA-bd_sf"/>
</dbReference>
<dbReference type="CDD" id="cd08479">
    <property type="entry name" value="PBP2_CrgA_like_9"/>
    <property type="match status" value="1"/>
</dbReference>
<reference evidence="6 7" key="1">
    <citation type="journal article" date="2014" name="Microbiology">
        <title>Unravelling the complete genome sequence of Advenella mimigardefordensis strain DPN7T and novel insights in the catabolism of the xenobiotic polythioester precursor 3,3'-dithiodipropionate.</title>
        <authorList>
            <person name="Wubbeler J.H."/>
            <person name="Hiessl S."/>
            <person name="Schuldes J."/>
            <person name="Thurmer A."/>
            <person name="Daniel R."/>
            <person name="Steinbuchel A."/>
        </authorList>
    </citation>
    <scope>NUCLEOTIDE SEQUENCE [LARGE SCALE GENOMIC DNA]</scope>
    <source>
        <strain evidence="7">DSM 17166 / LMG 22922 / DPN7</strain>
    </source>
</reference>
<evidence type="ECO:0000259" key="5">
    <source>
        <dbReference type="PROSITE" id="PS50931"/>
    </source>
</evidence>
<dbReference type="Pfam" id="PF00126">
    <property type="entry name" value="HTH_1"/>
    <property type="match status" value="1"/>
</dbReference>
<proteinExistence type="inferred from homology"/>
<keyword evidence="2" id="KW-0805">Transcription regulation</keyword>
<dbReference type="SUPFAM" id="SSF53850">
    <property type="entry name" value="Periplasmic binding protein-like II"/>
    <property type="match status" value="1"/>
</dbReference>
<evidence type="ECO:0000256" key="4">
    <source>
        <dbReference type="ARBA" id="ARBA00023163"/>
    </source>
</evidence>
<dbReference type="Gene3D" id="1.10.10.10">
    <property type="entry name" value="Winged helix-like DNA-binding domain superfamily/Winged helix DNA-binding domain"/>
    <property type="match status" value="1"/>
</dbReference>
<evidence type="ECO:0000313" key="7">
    <source>
        <dbReference type="Proteomes" id="UP000019095"/>
    </source>
</evidence>
<dbReference type="GO" id="GO:0006351">
    <property type="term" value="P:DNA-templated transcription"/>
    <property type="evidence" value="ECO:0007669"/>
    <property type="project" value="TreeGrafter"/>
</dbReference>
<dbReference type="KEGG" id="amim:MIM_c40540"/>
<comment type="similarity">
    <text evidence="1">Belongs to the LysR transcriptional regulatory family.</text>
</comment>
<dbReference type="FunFam" id="1.10.10.10:FF:000001">
    <property type="entry name" value="LysR family transcriptional regulator"/>
    <property type="match status" value="1"/>
</dbReference>
<keyword evidence="3" id="KW-0238">DNA-binding</keyword>
<organism evidence="6 7">
    <name type="scientific">Advenella mimigardefordensis (strain DSM 17166 / LMG 22922 / DPN7)</name>
    <dbReference type="NCBI Taxonomy" id="1247726"/>
    <lineage>
        <taxon>Bacteria</taxon>
        <taxon>Pseudomonadati</taxon>
        <taxon>Pseudomonadota</taxon>
        <taxon>Betaproteobacteria</taxon>
        <taxon>Burkholderiales</taxon>
        <taxon>Alcaligenaceae</taxon>
    </lineage>
</organism>
<keyword evidence="4" id="KW-0804">Transcription</keyword>
<dbReference type="STRING" id="1247726.MIM_c40540"/>
<evidence type="ECO:0000256" key="3">
    <source>
        <dbReference type="ARBA" id="ARBA00023125"/>
    </source>
</evidence>
<dbReference type="FunFam" id="3.40.190.290:FF:000001">
    <property type="entry name" value="Transcriptional regulator, LysR family"/>
    <property type="match status" value="1"/>
</dbReference>
<keyword evidence="7" id="KW-1185">Reference proteome</keyword>
<dbReference type="PATRIC" id="fig|1247726.3.peg.4478"/>
<dbReference type="Gene3D" id="3.40.190.290">
    <property type="match status" value="1"/>
</dbReference>
<dbReference type="InterPro" id="IPR000847">
    <property type="entry name" value="LysR_HTH_N"/>
</dbReference>
<gene>
    <name evidence="6" type="ORF">MIM_c40540</name>
</gene>
<protein>
    <submittedName>
        <fullName evidence="6">Transcriptional regulator, LysR family</fullName>
    </submittedName>
</protein>
<dbReference type="HOGENOM" id="CLU_039613_16_4_4"/>
<dbReference type="EMBL" id="CP003915">
    <property type="protein sequence ID" value="AHG66105.1"/>
    <property type="molecule type" value="Genomic_DNA"/>
</dbReference>
<evidence type="ECO:0000256" key="1">
    <source>
        <dbReference type="ARBA" id="ARBA00009437"/>
    </source>
</evidence>
<dbReference type="eggNOG" id="COG0583">
    <property type="taxonomic scope" value="Bacteria"/>
</dbReference>
<feature type="domain" description="HTH lysR-type" evidence="5">
    <location>
        <begin position="3"/>
        <end position="60"/>
    </location>
</feature>
<dbReference type="InterPro" id="IPR058163">
    <property type="entry name" value="LysR-type_TF_proteobact-type"/>
</dbReference>
<dbReference type="GO" id="GO:0003700">
    <property type="term" value="F:DNA-binding transcription factor activity"/>
    <property type="evidence" value="ECO:0007669"/>
    <property type="project" value="InterPro"/>
</dbReference>
<accession>W0PKL9</accession>
<name>W0PKL9_ADVMD</name>
<dbReference type="PANTHER" id="PTHR30537:SF5">
    <property type="entry name" value="HTH-TYPE TRANSCRIPTIONAL ACTIVATOR TTDR-RELATED"/>
    <property type="match status" value="1"/>
</dbReference>
<dbReference type="Proteomes" id="UP000019095">
    <property type="component" value="Chromosome"/>
</dbReference>
<evidence type="ECO:0000313" key="6">
    <source>
        <dbReference type="EMBL" id="AHG66105.1"/>
    </source>
</evidence>
<dbReference type="Pfam" id="PF03466">
    <property type="entry name" value="LysR_substrate"/>
    <property type="match status" value="1"/>
</dbReference>
<dbReference type="AlphaFoldDB" id="W0PKL9"/>
<dbReference type="OrthoDB" id="8954631at2"/>
<dbReference type="InterPro" id="IPR036388">
    <property type="entry name" value="WH-like_DNA-bd_sf"/>
</dbReference>
<dbReference type="GO" id="GO:0043565">
    <property type="term" value="F:sequence-specific DNA binding"/>
    <property type="evidence" value="ECO:0007669"/>
    <property type="project" value="TreeGrafter"/>
</dbReference>
<dbReference type="PANTHER" id="PTHR30537">
    <property type="entry name" value="HTH-TYPE TRANSCRIPTIONAL REGULATOR"/>
    <property type="match status" value="1"/>
</dbReference>
<dbReference type="PROSITE" id="PS50931">
    <property type="entry name" value="HTH_LYSR"/>
    <property type="match status" value="1"/>
</dbReference>
<evidence type="ECO:0000256" key="2">
    <source>
        <dbReference type="ARBA" id="ARBA00023015"/>
    </source>
</evidence>
<sequence>MRTKYDDLELFITIARTGSLVRAGRELGITGAAVSKRLMALERRLGVRLVQRTTRTLRITPEGERYLQEGKRLVVGLEELEQALRGVTSQPTGLLRVNASLGFGRTVICPLLSEFARKHPELEVQLHLSDTPLNLVKDGYDIGIRVGDLADTRLSARKLRTNRRLVCASPTYLKAHGTPNNLAELTRHQAVVLHENEQTFGIWHLRNAERKEMVKVRARMSTNDGDVALRWALEGYGLLLRSEWSVEPLLAKGDLQVVLPDWYETADIYAVFPTRDQLSAKTRAFIDFIVERLASVADDARSPNTSMHS</sequence>
<dbReference type="RefSeq" id="WP_025374799.1">
    <property type="nucleotide sequence ID" value="NZ_CP003915.1"/>
</dbReference>
<dbReference type="SUPFAM" id="SSF46785">
    <property type="entry name" value="Winged helix' DNA-binding domain"/>
    <property type="match status" value="1"/>
</dbReference>